<comment type="caution">
    <text evidence="2">The sequence shown here is derived from an EMBL/GenBank/DDBJ whole genome shotgun (WGS) entry which is preliminary data.</text>
</comment>
<gene>
    <name evidence="2" type="ORF">EPUL_001801</name>
</gene>
<protein>
    <submittedName>
        <fullName evidence="2">Uncharacterized protein</fullName>
    </submittedName>
</protein>
<keyword evidence="3" id="KW-1185">Reference proteome</keyword>
<organism evidence="2 3">
    <name type="scientific">Erysiphe pulchra</name>
    <dbReference type="NCBI Taxonomy" id="225359"/>
    <lineage>
        <taxon>Eukaryota</taxon>
        <taxon>Fungi</taxon>
        <taxon>Dikarya</taxon>
        <taxon>Ascomycota</taxon>
        <taxon>Pezizomycotina</taxon>
        <taxon>Leotiomycetes</taxon>
        <taxon>Erysiphales</taxon>
        <taxon>Erysiphaceae</taxon>
        <taxon>Erysiphe</taxon>
    </lineage>
</organism>
<feature type="region of interest" description="Disordered" evidence="1">
    <location>
        <begin position="1"/>
        <end position="41"/>
    </location>
</feature>
<evidence type="ECO:0000313" key="2">
    <source>
        <dbReference type="EMBL" id="POS87581.1"/>
    </source>
</evidence>
<name>A0A2S4PZX6_9PEZI</name>
<dbReference type="EMBL" id="PEDP01000103">
    <property type="protein sequence ID" value="POS87581.1"/>
    <property type="molecule type" value="Genomic_DNA"/>
</dbReference>
<sequence length="119" mass="13036">MPSRDVACPFGSRENENGRDVSESLDPSRRVQKDVNNSGQAQPLAATVIHSIAKFTVAVEKIAAVQDTQVVASLPVKRLVPTMDLGEEREMDSEPEIDDSPSLEFSNFRKRTAGVLHTD</sequence>
<evidence type="ECO:0000256" key="1">
    <source>
        <dbReference type="SAM" id="MobiDB-lite"/>
    </source>
</evidence>
<proteinExistence type="predicted"/>
<feature type="compositionally biased region" description="Basic and acidic residues" evidence="1">
    <location>
        <begin position="13"/>
        <end position="33"/>
    </location>
</feature>
<accession>A0A2S4PZX6</accession>
<reference evidence="2 3" key="1">
    <citation type="submission" date="2017-10" db="EMBL/GenBank/DDBJ databases">
        <title>Development of genomic resources for the powdery mildew, Erysiphe pulchra.</title>
        <authorList>
            <person name="Wadl P.A."/>
            <person name="Mack B.M."/>
            <person name="Moore G."/>
            <person name="Beltz S.B."/>
        </authorList>
    </citation>
    <scope>NUCLEOTIDE SEQUENCE [LARGE SCALE GENOMIC DNA]</scope>
    <source>
        <strain evidence="2">Cflorida</strain>
    </source>
</reference>
<dbReference type="Proteomes" id="UP000237438">
    <property type="component" value="Unassembled WGS sequence"/>
</dbReference>
<dbReference type="AlphaFoldDB" id="A0A2S4PZX6"/>
<evidence type="ECO:0000313" key="3">
    <source>
        <dbReference type="Proteomes" id="UP000237438"/>
    </source>
</evidence>